<comment type="caution">
    <text evidence="9">The sequence shown here is derived from an EMBL/GenBank/DDBJ whole genome shotgun (WGS) entry which is preliminary data.</text>
</comment>
<organism evidence="9 10">
    <name type="scientific">Hymenobacter ginkgonis</name>
    <dbReference type="NCBI Taxonomy" id="2682976"/>
    <lineage>
        <taxon>Bacteria</taxon>
        <taxon>Pseudomonadati</taxon>
        <taxon>Bacteroidota</taxon>
        <taxon>Cytophagia</taxon>
        <taxon>Cytophagales</taxon>
        <taxon>Hymenobacteraceae</taxon>
        <taxon>Hymenobacter</taxon>
    </lineage>
</organism>
<sequence>MKDLLDFLFGLHADSRTITAVQLMCRAMVVFFAALALLRLSGPRTFGGNTAFDMVVKIMLGAIMSRAVVAASPFGGTLLASLVFVLLHRLLAWASFRSAWVGKLVKGQTYVLAEQGQPKPEQLSRLNLTENDLLESLHENGNLASLDQAERVYLERDGSISVVKKAKHPDKKSRWKNFQQLFSDALASAGALAQLAVAHALGLHVAEALPLGFLVI</sequence>
<dbReference type="PANTHER" id="PTHR34582:SF6">
    <property type="entry name" value="UPF0702 TRANSMEMBRANE PROTEIN YCAP"/>
    <property type="match status" value="1"/>
</dbReference>
<dbReference type="PANTHER" id="PTHR34582">
    <property type="entry name" value="UPF0702 TRANSMEMBRANE PROTEIN YCAP"/>
    <property type="match status" value="1"/>
</dbReference>
<keyword evidence="6 7" id="KW-0472">Membrane</keyword>
<evidence type="ECO:0000313" key="9">
    <source>
        <dbReference type="EMBL" id="MVN76315.1"/>
    </source>
</evidence>
<evidence type="ECO:0000256" key="7">
    <source>
        <dbReference type="SAM" id="Phobius"/>
    </source>
</evidence>
<comment type="subcellular location">
    <subcellularLocation>
        <location evidence="1">Cell membrane</location>
        <topology evidence="1">Multi-pass membrane protein</topology>
    </subcellularLocation>
</comment>
<dbReference type="GO" id="GO:0005886">
    <property type="term" value="C:plasma membrane"/>
    <property type="evidence" value="ECO:0007669"/>
    <property type="project" value="UniProtKB-SubCell"/>
</dbReference>
<dbReference type="Pfam" id="PF04239">
    <property type="entry name" value="DUF421"/>
    <property type="match status" value="1"/>
</dbReference>
<dbReference type="InterPro" id="IPR023090">
    <property type="entry name" value="UPF0702_alpha/beta_dom_sf"/>
</dbReference>
<keyword evidence="3" id="KW-1003">Cell membrane</keyword>
<comment type="similarity">
    <text evidence="2">Belongs to the UPF0702 family.</text>
</comment>
<accession>A0A7K1TD45</accession>
<evidence type="ECO:0000256" key="5">
    <source>
        <dbReference type="ARBA" id="ARBA00022989"/>
    </source>
</evidence>
<gene>
    <name evidence="9" type="ORF">GO988_08255</name>
</gene>
<evidence type="ECO:0000256" key="2">
    <source>
        <dbReference type="ARBA" id="ARBA00006448"/>
    </source>
</evidence>
<reference evidence="9 10" key="1">
    <citation type="submission" date="2019-12" db="EMBL/GenBank/DDBJ databases">
        <title>Hymenobacter sp. HMF4947 Genome sequencing and assembly.</title>
        <authorList>
            <person name="Kang H."/>
            <person name="Cha I."/>
            <person name="Kim H."/>
            <person name="Joh K."/>
        </authorList>
    </citation>
    <scope>NUCLEOTIDE SEQUENCE [LARGE SCALE GENOMIC DNA]</scope>
    <source>
        <strain evidence="9 10">HMF4947</strain>
    </source>
</reference>
<keyword evidence="10" id="KW-1185">Reference proteome</keyword>
<dbReference type="InterPro" id="IPR007353">
    <property type="entry name" value="DUF421"/>
</dbReference>
<keyword evidence="4 7" id="KW-0812">Transmembrane</keyword>
<evidence type="ECO:0000256" key="3">
    <source>
        <dbReference type="ARBA" id="ARBA00022475"/>
    </source>
</evidence>
<name>A0A7K1TD45_9BACT</name>
<evidence type="ECO:0000256" key="4">
    <source>
        <dbReference type="ARBA" id="ARBA00022692"/>
    </source>
</evidence>
<evidence type="ECO:0000259" key="8">
    <source>
        <dbReference type="Pfam" id="PF04239"/>
    </source>
</evidence>
<evidence type="ECO:0000256" key="6">
    <source>
        <dbReference type="ARBA" id="ARBA00023136"/>
    </source>
</evidence>
<feature type="transmembrane region" description="Helical" evidence="7">
    <location>
        <begin position="20"/>
        <end position="38"/>
    </location>
</feature>
<feature type="transmembrane region" description="Helical" evidence="7">
    <location>
        <begin position="74"/>
        <end position="96"/>
    </location>
</feature>
<evidence type="ECO:0000256" key="1">
    <source>
        <dbReference type="ARBA" id="ARBA00004651"/>
    </source>
</evidence>
<dbReference type="EMBL" id="WQKZ01000002">
    <property type="protein sequence ID" value="MVN76315.1"/>
    <property type="molecule type" value="Genomic_DNA"/>
</dbReference>
<protein>
    <submittedName>
        <fullName evidence="9">DUF421 domain-containing protein</fullName>
    </submittedName>
</protein>
<proteinExistence type="inferred from homology"/>
<dbReference type="RefSeq" id="WP_157564093.1">
    <property type="nucleotide sequence ID" value="NZ_WQKZ01000002.1"/>
</dbReference>
<dbReference type="Proteomes" id="UP000441336">
    <property type="component" value="Unassembled WGS sequence"/>
</dbReference>
<feature type="domain" description="YetF C-terminal" evidence="8">
    <location>
        <begin position="98"/>
        <end position="168"/>
    </location>
</feature>
<dbReference type="AlphaFoldDB" id="A0A7K1TD45"/>
<dbReference type="Gene3D" id="3.30.240.20">
    <property type="entry name" value="bsu07140 like domains"/>
    <property type="match status" value="1"/>
</dbReference>
<keyword evidence="5 7" id="KW-1133">Transmembrane helix</keyword>
<evidence type="ECO:0000313" key="10">
    <source>
        <dbReference type="Proteomes" id="UP000441336"/>
    </source>
</evidence>